<organism evidence="1 2">
    <name type="scientific">Citrus x changshan-huyou</name>
    <dbReference type="NCBI Taxonomy" id="2935761"/>
    <lineage>
        <taxon>Eukaryota</taxon>
        <taxon>Viridiplantae</taxon>
        <taxon>Streptophyta</taxon>
        <taxon>Embryophyta</taxon>
        <taxon>Tracheophyta</taxon>
        <taxon>Spermatophyta</taxon>
        <taxon>Magnoliopsida</taxon>
        <taxon>eudicotyledons</taxon>
        <taxon>Gunneridae</taxon>
        <taxon>Pentapetalae</taxon>
        <taxon>rosids</taxon>
        <taxon>malvids</taxon>
        <taxon>Sapindales</taxon>
        <taxon>Rutaceae</taxon>
        <taxon>Aurantioideae</taxon>
        <taxon>Citrus</taxon>
    </lineage>
</organism>
<name>A0AAP0LKI9_9ROSI</name>
<evidence type="ECO:0000313" key="2">
    <source>
        <dbReference type="Proteomes" id="UP001428341"/>
    </source>
</evidence>
<dbReference type="Pfam" id="PF03087">
    <property type="entry name" value="BPS1"/>
    <property type="match status" value="2"/>
</dbReference>
<dbReference type="GO" id="GO:0048364">
    <property type="term" value="P:root development"/>
    <property type="evidence" value="ECO:0007669"/>
    <property type="project" value="InterPro"/>
</dbReference>
<gene>
    <name evidence="1" type="ORF">WN944_028415</name>
</gene>
<dbReference type="PANTHER" id="PTHR33385">
    <property type="entry name" value="PROTEIN XRI1"/>
    <property type="match status" value="1"/>
</dbReference>
<proteinExistence type="predicted"/>
<dbReference type="InterPro" id="IPR004320">
    <property type="entry name" value="BPS1_pln"/>
</dbReference>
<dbReference type="GO" id="GO:0007143">
    <property type="term" value="P:female meiotic nuclear division"/>
    <property type="evidence" value="ECO:0007669"/>
    <property type="project" value="InterPro"/>
</dbReference>
<evidence type="ECO:0000313" key="1">
    <source>
        <dbReference type="EMBL" id="KAK9176398.1"/>
    </source>
</evidence>
<dbReference type="EMBL" id="JBCGBO010000025">
    <property type="protein sequence ID" value="KAK9176398.1"/>
    <property type="molecule type" value="Genomic_DNA"/>
</dbReference>
<dbReference type="GO" id="GO:0007140">
    <property type="term" value="P:male meiotic nuclear division"/>
    <property type="evidence" value="ECO:0007669"/>
    <property type="project" value="InterPro"/>
</dbReference>
<protein>
    <submittedName>
        <fullName evidence="1">Uncharacterized protein</fullName>
    </submittedName>
</protein>
<dbReference type="AlphaFoldDB" id="A0AAP0LKI9"/>
<accession>A0AAP0LKI9</accession>
<comment type="caution">
    <text evidence="1">The sequence shown here is derived from an EMBL/GenBank/DDBJ whole genome shotgun (WGS) entry which is preliminary data.</text>
</comment>
<sequence length="611" mass="67429">MSGSQWNEVALNGEDLSYMLDDETTPVKACGDLAYHATHNGNMSKEPKDCRETYSQIKRRRMLQFDTQVVDSSLCSDEMPSPFLKSNERGESVEEVLPEASQWTTEFSGVSASSCDGTDQSLEGWISECLNDPEMNFSTDELLRDFSGASDIQIDISEFSNSPPAYDANILQQHCTKTPHNVVFRGRKSLIRTPTKLASSVAYPFAFIKPCGVHGDITLKDINQRIHSPASTLRQNTEDPSAYPKSAFSGKPVVGKTKIRTEGGKGSITIMRTKGQHKKWVDDLLNGSLRILETSSIAQNALLQIKESTQGLQSVLHRRGGDEIELATAVKKYIASRKAVKKEVHKALANLKGMGNKCSSLINEEHVSVLKEVEAVTLAAFGSLLSFISGGPISSMEESQAVSCVASALLFPTRSHPQILEVEEHLRRLRSSQAASTSSLGHELNGLQDLHDSVEKILQLPLVQQALARDHQKKWVDELLNGSFKILDVCSTAQNALLQMKESALGLQSVLRRRRGDETELTSEIKKYLASRKAMRKAINKTLGNLKGVENECSSSINEEHVSVLKEIGVHAFQIPKGLVDCLFHAFLETMYFLISIVNSVSTPLLLRRTE</sequence>
<dbReference type="InterPro" id="IPR039933">
    <property type="entry name" value="XRI1"/>
</dbReference>
<reference evidence="1 2" key="1">
    <citation type="submission" date="2024-05" db="EMBL/GenBank/DDBJ databases">
        <title>Haplotype-resolved chromosome-level genome assembly of Huyou (Citrus changshanensis).</title>
        <authorList>
            <person name="Miao C."/>
            <person name="Chen W."/>
            <person name="Wu Y."/>
            <person name="Wang L."/>
            <person name="Zhao S."/>
            <person name="Grierson D."/>
            <person name="Xu C."/>
            <person name="Chen K."/>
        </authorList>
    </citation>
    <scope>NUCLEOTIDE SEQUENCE [LARGE SCALE GENOMIC DNA]</scope>
    <source>
        <strain evidence="1">01-14</strain>
        <tissue evidence="1">Leaf</tissue>
    </source>
</reference>
<dbReference type="PANTHER" id="PTHR33385:SF4">
    <property type="entry name" value="PROTEIN XRI1"/>
    <property type="match status" value="1"/>
</dbReference>
<dbReference type="GO" id="GO:0048367">
    <property type="term" value="P:shoot system development"/>
    <property type="evidence" value="ECO:0007669"/>
    <property type="project" value="InterPro"/>
</dbReference>
<dbReference type="Proteomes" id="UP001428341">
    <property type="component" value="Unassembled WGS sequence"/>
</dbReference>
<keyword evidence="2" id="KW-1185">Reference proteome</keyword>